<feature type="binding site" evidence="1">
    <location>
        <position position="371"/>
    </location>
    <ligand>
        <name>ATP</name>
        <dbReference type="ChEBI" id="CHEBI:30616"/>
    </ligand>
</feature>
<name>A0A8S2K6V5_9BILA</name>
<organism evidence="2 3">
    <name type="scientific">Rotaria magnacalcarata</name>
    <dbReference type="NCBI Taxonomy" id="392030"/>
    <lineage>
        <taxon>Eukaryota</taxon>
        <taxon>Metazoa</taxon>
        <taxon>Spiralia</taxon>
        <taxon>Gnathifera</taxon>
        <taxon>Rotifera</taxon>
        <taxon>Eurotatoria</taxon>
        <taxon>Bdelloidea</taxon>
        <taxon>Philodinida</taxon>
        <taxon>Philodinidae</taxon>
        <taxon>Rotaria</taxon>
    </lineage>
</organism>
<dbReference type="GO" id="GO:0005524">
    <property type="term" value="F:ATP binding"/>
    <property type="evidence" value="ECO:0007669"/>
    <property type="project" value="UniProtKB-UniRule"/>
</dbReference>
<dbReference type="InterPro" id="IPR011009">
    <property type="entry name" value="Kinase-like_dom_sf"/>
</dbReference>
<dbReference type="PROSITE" id="PS00107">
    <property type="entry name" value="PROTEIN_KINASE_ATP"/>
    <property type="match status" value="1"/>
</dbReference>
<dbReference type="Proteomes" id="UP000681720">
    <property type="component" value="Unassembled WGS sequence"/>
</dbReference>
<sequence length="561" mass="66060">MAANADDENVPNEFRLQLLMNKQKLEYKLEKRKQMQEIKYKHELEAQKLIEETKRQREIEETKRKKLKVEFDSSSSKKSRMLLIDHADFYTIHVGNNLKRFDINDLLKDNDYFNDNTLTYIQDSLNNSACHGKTTENLIQAAFYILIVDLLNTFSNATSLKCLNTSSSGYLQDKFRPDCTFIYKNIHIDIKTQKQILEDFVVLIGDLKAPDVRLTDRAAMGQILQYLKVLLDVQQRQKIYGFLCNFKHLKYFYVEKLSSNSYEYFQSQELELFISMSDASSSSTGRSGKKIRSTENLIINTDSWKILGKFLTMNYKFYEYRRLNIDPSDDFVSGQYMITKRLGNGLTSTVYLLEKIKRKSSVKTLSCYVIKILTNNSYAKYFSAEMKITKQLKKFNNSKKFNLYFQDIVYSLSSELLSCTQFRPCVHQVYEYERTFDLQCALNVIMSMTNDDIKDAIYSIEILEDLRKKQSKILRLWQDTQRMNRHYSKLLNSIKYLDTSYESSTFDVLKDEIRTNFRSMNNYILALHLSHVDIVRFKSSQNFKIIFVFVFVLLTTVPFDP</sequence>
<dbReference type="InterPro" id="IPR017441">
    <property type="entry name" value="Protein_kinase_ATP_BS"/>
</dbReference>
<accession>A0A8S2K6V5</accession>
<gene>
    <name evidence="2" type="ORF">GIL414_LOCUS3167</name>
</gene>
<evidence type="ECO:0000256" key="1">
    <source>
        <dbReference type="PROSITE-ProRule" id="PRU10141"/>
    </source>
</evidence>
<dbReference type="AlphaFoldDB" id="A0A8S2K6V5"/>
<reference evidence="2" key="1">
    <citation type="submission" date="2021-02" db="EMBL/GenBank/DDBJ databases">
        <authorList>
            <person name="Nowell W R."/>
        </authorList>
    </citation>
    <scope>NUCLEOTIDE SEQUENCE</scope>
</reference>
<dbReference type="EMBL" id="CAJOBJ010000669">
    <property type="protein sequence ID" value="CAF3837260.1"/>
    <property type="molecule type" value="Genomic_DNA"/>
</dbReference>
<protein>
    <submittedName>
        <fullName evidence="2">Uncharacterized protein</fullName>
    </submittedName>
</protein>
<keyword evidence="1" id="KW-0067">ATP-binding</keyword>
<keyword evidence="1" id="KW-0547">Nucleotide-binding</keyword>
<evidence type="ECO:0000313" key="2">
    <source>
        <dbReference type="EMBL" id="CAF3837260.1"/>
    </source>
</evidence>
<dbReference type="SUPFAM" id="SSF56112">
    <property type="entry name" value="Protein kinase-like (PK-like)"/>
    <property type="match status" value="1"/>
</dbReference>
<comment type="caution">
    <text evidence="2">The sequence shown here is derived from an EMBL/GenBank/DDBJ whole genome shotgun (WGS) entry which is preliminary data.</text>
</comment>
<proteinExistence type="predicted"/>
<dbReference type="Gene3D" id="3.30.200.20">
    <property type="entry name" value="Phosphorylase Kinase, domain 1"/>
    <property type="match status" value="1"/>
</dbReference>
<evidence type="ECO:0000313" key="3">
    <source>
        <dbReference type="Proteomes" id="UP000681720"/>
    </source>
</evidence>